<dbReference type="SUPFAM" id="SSF116734">
    <property type="entry name" value="DNA methylase specificity domain"/>
    <property type="match status" value="2"/>
</dbReference>
<dbReference type="AlphaFoldDB" id="A0A0N0CVM2"/>
<dbReference type="Pfam" id="PF01420">
    <property type="entry name" value="Methylase_S"/>
    <property type="match status" value="2"/>
</dbReference>
<dbReference type="PATRIC" id="fig|33935.3.peg.3498"/>
<dbReference type="EMBL" id="LGCI01000008">
    <property type="protein sequence ID" value="KOY81871.1"/>
    <property type="molecule type" value="Genomic_DNA"/>
</dbReference>
<evidence type="ECO:0000256" key="2">
    <source>
        <dbReference type="ARBA" id="ARBA00022747"/>
    </source>
</evidence>
<reference evidence="6 7" key="1">
    <citation type="submission" date="2015-07" db="EMBL/GenBank/DDBJ databases">
        <title>Genome sequencing project for genomic taxonomy and phylogenomics of Bacillus-like bacteria.</title>
        <authorList>
            <person name="Liu B."/>
            <person name="Wang J."/>
            <person name="Zhu Y."/>
            <person name="Liu G."/>
            <person name="Chen Q."/>
            <person name="Chen Z."/>
            <person name="Che J."/>
            <person name="Ge C."/>
            <person name="Shi H."/>
            <person name="Pan Z."/>
            <person name="Liu X."/>
        </authorList>
    </citation>
    <scope>NUCLEOTIDE SEQUENCE [LARGE SCALE GENOMIC DNA]</scope>
    <source>
        <strain evidence="6 7">DSM 54</strain>
    </source>
</reference>
<dbReference type="InterPro" id="IPR044946">
    <property type="entry name" value="Restrct_endonuc_typeI_TRD_sf"/>
</dbReference>
<dbReference type="CDD" id="cd17256">
    <property type="entry name" value="RMtype1_S_EcoJA65PI-TRD1-CR1_like"/>
    <property type="match status" value="1"/>
</dbReference>
<dbReference type="InterPro" id="IPR000055">
    <property type="entry name" value="Restrct_endonuc_typeI_TRD"/>
</dbReference>
<gene>
    <name evidence="6" type="ORF">ADM90_13250</name>
</gene>
<dbReference type="PANTHER" id="PTHR30408">
    <property type="entry name" value="TYPE-1 RESTRICTION ENZYME ECOKI SPECIFICITY PROTEIN"/>
    <property type="match status" value="1"/>
</dbReference>
<dbReference type="Gene3D" id="3.90.220.20">
    <property type="entry name" value="DNA methylase specificity domains"/>
    <property type="match status" value="2"/>
</dbReference>
<keyword evidence="2" id="KW-0680">Restriction system</keyword>
<feature type="domain" description="Type I restriction modification DNA specificity" evidence="5">
    <location>
        <begin position="1"/>
        <end position="177"/>
    </location>
</feature>
<keyword evidence="7" id="KW-1185">Reference proteome</keyword>
<dbReference type="GO" id="GO:0003677">
    <property type="term" value="F:DNA binding"/>
    <property type="evidence" value="ECO:0007669"/>
    <property type="project" value="UniProtKB-KW"/>
</dbReference>
<dbReference type="GO" id="GO:0009307">
    <property type="term" value="P:DNA restriction-modification system"/>
    <property type="evidence" value="ECO:0007669"/>
    <property type="project" value="UniProtKB-KW"/>
</dbReference>
<evidence type="ECO:0000313" key="7">
    <source>
        <dbReference type="Proteomes" id="UP000037977"/>
    </source>
</evidence>
<protein>
    <recommendedName>
        <fullName evidence="5">Type I restriction modification DNA specificity domain-containing protein</fullName>
    </recommendedName>
</protein>
<evidence type="ECO:0000259" key="5">
    <source>
        <dbReference type="Pfam" id="PF01420"/>
    </source>
</evidence>
<comment type="similarity">
    <text evidence="1">Belongs to the type-I restriction system S methylase family.</text>
</comment>
<feature type="domain" description="Type I restriction modification DNA specificity" evidence="5">
    <location>
        <begin position="200"/>
        <end position="384"/>
    </location>
</feature>
<dbReference type="PANTHER" id="PTHR30408:SF12">
    <property type="entry name" value="TYPE I RESTRICTION ENZYME MJAVIII SPECIFICITY SUBUNIT"/>
    <property type="match status" value="1"/>
</dbReference>
<dbReference type="REBASE" id="133524">
    <property type="entry name" value="S.Lma54I"/>
</dbReference>
<organism evidence="6 7">
    <name type="scientific">Lysinibacillus macroides</name>
    <dbReference type="NCBI Taxonomy" id="33935"/>
    <lineage>
        <taxon>Bacteria</taxon>
        <taxon>Bacillati</taxon>
        <taxon>Bacillota</taxon>
        <taxon>Bacilli</taxon>
        <taxon>Bacillales</taxon>
        <taxon>Bacillaceae</taxon>
        <taxon>Lysinibacillus</taxon>
    </lineage>
</organism>
<sequence length="407" mass="46043">MEFVRLEDVCEFINGDRGKNYPKSNEFIDAGIPFINAGHINNSRVNFSKMNYISEEVYEKLGSGKIQNKDIIFCLRGSLGKSALIDFDKGAIASSLVILRNKNEKRLNTSYLMYLLNSQVIYSQINKTNTGSSQPNLSAANVKNFIVPLPDLRIQHKVVQVLDIVQELINKRKQQLEALDQVIQSMFLEMFGDPITNVRGWEISPCKDVAIKIGSGATPKGGNASYKDSGISLIRSMNVYNNKFSYKDLAFIDEEQAEKLNNVEVFKNDVLLNITGASVARSCIVPTDILPARVNQHVAIIRPKEEMVNYIFLSYLFTNEIYQRYLWQIATNGGATREAITKQQIEKLPVILPPLYLQNDFASKVEQIEKQKSLMQSSIEELENMYNALLQKAFNGNLFNEEKVSNL</sequence>
<proteinExistence type="inferred from homology"/>
<keyword evidence="4" id="KW-0175">Coiled coil</keyword>
<dbReference type="RefSeq" id="WP_083448552.1">
    <property type="nucleotide sequence ID" value="NZ_CP065643.1"/>
</dbReference>
<accession>A0A0N0CVM2</accession>
<dbReference type="InterPro" id="IPR052021">
    <property type="entry name" value="Type-I_RS_S_subunit"/>
</dbReference>
<keyword evidence="3" id="KW-0238">DNA-binding</keyword>
<evidence type="ECO:0000256" key="3">
    <source>
        <dbReference type="ARBA" id="ARBA00023125"/>
    </source>
</evidence>
<name>A0A0N0CVM2_9BACI</name>
<dbReference type="STRING" id="33935.ADM90_13250"/>
<dbReference type="CDD" id="cd17264">
    <property type="entry name" value="RMtype1_S_Eco3763I-TRD2-CR2_like"/>
    <property type="match status" value="1"/>
</dbReference>
<dbReference type="OrthoDB" id="9811611at2"/>
<dbReference type="Proteomes" id="UP000037977">
    <property type="component" value="Unassembled WGS sequence"/>
</dbReference>
<evidence type="ECO:0000313" key="6">
    <source>
        <dbReference type="EMBL" id="KOY81871.1"/>
    </source>
</evidence>
<feature type="coiled-coil region" evidence="4">
    <location>
        <begin position="365"/>
        <end position="392"/>
    </location>
</feature>
<evidence type="ECO:0000256" key="1">
    <source>
        <dbReference type="ARBA" id="ARBA00010923"/>
    </source>
</evidence>
<evidence type="ECO:0000256" key="4">
    <source>
        <dbReference type="SAM" id="Coils"/>
    </source>
</evidence>
<comment type="caution">
    <text evidence="6">The sequence shown here is derived from an EMBL/GenBank/DDBJ whole genome shotgun (WGS) entry which is preliminary data.</text>
</comment>